<protein>
    <submittedName>
        <fullName evidence="1">TBC1 domain family member 3H</fullName>
    </submittedName>
</protein>
<evidence type="ECO:0000313" key="1">
    <source>
        <dbReference type="EMBL" id="GER45900.1"/>
    </source>
</evidence>
<evidence type="ECO:0000313" key="2">
    <source>
        <dbReference type="Proteomes" id="UP000325081"/>
    </source>
</evidence>
<gene>
    <name evidence="1" type="ORF">STAS_22884</name>
</gene>
<proteinExistence type="predicted"/>
<accession>A0A5A7QLD6</accession>
<organism evidence="1 2">
    <name type="scientific">Striga asiatica</name>
    <name type="common">Asiatic witchweed</name>
    <name type="synonym">Buchnera asiatica</name>
    <dbReference type="NCBI Taxonomy" id="4170"/>
    <lineage>
        <taxon>Eukaryota</taxon>
        <taxon>Viridiplantae</taxon>
        <taxon>Streptophyta</taxon>
        <taxon>Embryophyta</taxon>
        <taxon>Tracheophyta</taxon>
        <taxon>Spermatophyta</taxon>
        <taxon>Magnoliopsida</taxon>
        <taxon>eudicotyledons</taxon>
        <taxon>Gunneridae</taxon>
        <taxon>Pentapetalae</taxon>
        <taxon>asterids</taxon>
        <taxon>lamiids</taxon>
        <taxon>Lamiales</taxon>
        <taxon>Orobanchaceae</taxon>
        <taxon>Buchnereae</taxon>
        <taxon>Striga</taxon>
    </lineage>
</organism>
<reference evidence="2" key="1">
    <citation type="journal article" date="2019" name="Curr. Biol.">
        <title>Genome Sequence of Striga asiatica Provides Insight into the Evolution of Plant Parasitism.</title>
        <authorList>
            <person name="Yoshida S."/>
            <person name="Kim S."/>
            <person name="Wafula E.K."/>
            <person name="Tanskanen J."/>
            <person name="Kim Y.M."/>
            <person name="Honaas L."/>
            <person name="Yang Z."/>
            <person name="Spallek T."/>
            <person name="Conn C.E."/>
            <person name="Ichihashi Y."/>
            <person name="Cheong K."/>
            <person name="Cui S."/>
            <person name="Der J.P."/>
            <person name="Gundlach H."/>
            <person name="Jiao Y."/>
            <person name="Hori C."/>
            <person name="Ishida J.K."/>
            <person name="Kasahara H."/>
            <person name="Kiba T."/>
            <person name="Kim M.S."/>
            <person name="Koo N."/>
            <person name="Laohavisit A."/>
            <person name="Lee Y.H."/>
            <person name="Lumba S."/>
            <person name="McCourt P."/>
            <person name="Mortimer J.C."/>
            <person name="Mutuku J.M."/>
            <person name="Nomura T."/>
            <person name="Sasaki-Sekimoto Y."/>
            <person name="Seto Y."/>
            <person name="Wang Y."/>
            <person name="Wakatake T."/>
            <person name="Sakakibara H."/>
            <person name="Demura T."/>
            <person name="Yamaguchi S."/>
            <person name="Yoneyama K."/>
            <person name="Manabe R.I."/>
            <person name="Nelson D.C."/>
            <person name="Schulman A.H."/>
            <person name="Timko M.P."/>
            <person name="dePamphilis C.W."/>
            <person name="Choi D."/>
            <person name="Shirasu K."/>
        </authorList>
    </citation>
    <scope>NUCLEOTIDE SEQUENCE [LARGE SCALE GENOMIC DNA]</scope>
    <source>
        <strain evidence="2">cv. UVA1</strain>
    </source>
</reference>
<name>A0A5A7QLD6_STRAF</name>
<dbReference type="Proteomes" id="UP000325081">
    <property type="component" value="Unassembled WGS sequence"/>
</dbReference>
<dbReference type="EMBL" id="BKCP01007404">
    <property type="protein sequence ID" value="GER45900.1"/>
    <property type="molecule type" value="Genomic_DNA"/>
</dbReference>
<keyword evidence="2" id="KW-1185">Reference proteome</keyword>
<dbReference type="AlphaFoldDB" id="A0A5A7QLD6"/>
<sequence length="129" mass="13927">MVVTEPHLCALLVSWLHCQFALFACAMALRVALSACAGFLRCQRCVWVARGGACSPAMARGANGSGFGNAGGWIFLQWSLSPSFVVVRGAAGTYIRRDAKTRPRDLMLYDRSPDPIRHGGGLIRFPKAS</sequence>
<comment type="caution">
    <text evidence="1">The sequence shown here is derived from an EMBL/GenBank/DDBJ whole genome shotgun (WGS) entry which is preliminary data.</text>
</comment>